<comment type="similarity">
    <text evidence="1">Belongs to the GeBP family.</text>
</comment>
<dbReference type="InParanoid" id="A0A804NBH9"/>
<dbReference type="Gramene" id="Zm00001eb149210_T001">
    <property type="protein sequence ID" value="Zm00001eb149210_P001"/>
    <property type="gene ID" value="Zm00001eb149210"/>
</dbReference>
<dbReference type="Pfam" id="PF04504">
    <property type="entry name" value="GeBP-like_DBD"/>
    <property type="match status" value="1"/>
</dbReference>
<name>A0A804NBH9_MAIZE</name>
<dbReference type="PANTHER" id="PTHR31662">
    <property type="entry name" value="BNAANNG10740D PROTEIN-RELATED"/>
    <property type="match status" value="1"/>
</dbReference>
<reference evidence="4" key="3">
    <citation type="submission" date="2021-05" db="UniProtKB">
        <authorList>
            <consortium name="EnsemblPlants"/>
        </authorList>
    </citation>
    <scope>IDENTIFICATION</scope>
    <source>
        <strain evidence="4">cv. B73</strain>
    </source>
</reference>
<dbReference type="PANTHER" id="PTHR31662:SF31">
    <property type="entry name" value="OS06G0498000 PROTEIN"/>
    <property type="match status" value="1"/>
</dbReference>
<dbReference type="InterPro" id="IPR053932">
    <property type="entry name" value="GeBP-like_DBD"/>
</dbReference>
<dbReference type="EnsemblPlants" id="Zm00001eb149210_T001">
    <property type="protein sequence ID" value="Zm00001eb149210_P001"/>
    <property type="gene ID" value="Zm00001eb149210"/>
</dbReference>
<sequence length="176" mass="20162">MTSFDFPPESDDSAASSLLSDGSLESESIIFKKPRPPVRSWPASDEIAILETVASHWQKHERLPLADDLAAAVWGRLSAAQITRRLCAHRNWYDNAVIRLKRGTIPAKDNDVTIYRLSKLIWEDKRRERIEKKTNARNDPRGFDELVELYPCLSAEATGAGFRWTAWKGRRKRTVR</sequence>
<dbReference type="GO" id="GO:0006355">
    <property type="term" value="P:regulation of DNA-templated transcription"/>
    <property type="evidence" value="ECO:0007669"/>
    <property type="project" value="InterPro"/>
</dbReference>
<accession>A0A804NBH9</accession>
<dbReference type="AlphaFoldDB" id="A0A804NBH9"/>
<keyword evidence="5" id="KW-1185">Reference proteome</keyword>
<organism evidence="4 5">
    <name type="scientific">Zea mays</name>
    <name type="common">Maize</name>
    <dbReference type="NCBI Taxonomy" id="4577"/>
    <lineage>
        <taxon>Eukaryota</taxon>
        <taxon>Viridiplantae</taxon>
        <taxon>Streptophyta</taxon>
        <taxon>Embryophyta</taxon>
        <taxon>Tracheophyta</taxon>
        <taxon>Spermatophyta</taxon>
        <taxon>Magnoliopsida</taxon>
        <taxon>Liliopsida</taxon>
        <taxon>Poales</taxon>
        <taxon>Poaceae</taxon>
        <taxon>PACMAD clade</taxon>
        <taxon>Panicoideae</taxon>
        <taxon>Andropogonodae</taxon>
        <taxon>Andropogoneae</taxon>
        <taxon>Tripsacinae</taxon>
        <taxon>Zea</taxon>
    </lineage>
</organism>
<evidence type="ECO:0000256" key="2">
    <source>
        <dbReference type="SAM" id="MobiDB-lite"/>
    </source>
</evidence>
<evidence type="ECO:0000259" key="3">
    <source>
        <dbReference type="Pfam" id="PF04504"/>
    </source>
</evidence>
<evidence type="ECO:0000313" key="4">
    <source>
        <dbReference type="EnsemblPlants" id="Zm00001eb149210_P001"/>
    </source>
</evidence>
<proteinExistence type="inferred from homology"/>
<feature type="domain" description="Glabrous enhancer-binding protein-like DBD" evidence="3">
    <location>
        <begin position="39"/>
        <end position="123"/>
    </location>
</feature>
<evidence type="ECO:0000313" key="5">
    <source>
        <dbReference type="Proteomes" id="UP000007305"/>
    </source>
</evidence>
<dbReference type="InterPro" id="IPR007592">
    <property type="entry name" value="GEBP"/>
</dbReference>
<evidence type="ECO:0000256" key="1">
    <source>
        <dbReference type="ARBA" id="ARBA00010820"/>
    </source>
</evidence>
<protein>
    <recommendedName>
        <fullName evidence="3">Glabrous enhancer-binding protein-like DBD domain-containing protein</fullName>
    </recommendedName>
</protein>
<reference evidence="4" key="2">
    <citation type="submission" date="2019-07" db="EMBL/GenBank/DDBJ databases">
        <authorList>
            <person name="Seetharam A."/>
            <person name="Woodhouse M."/>
            <person name="Cannon E."/>
        </authorList>
    </citation>
    <scope>NUCLEOTIDE SEQUENCE [LARGE SCALE GENOMIC DNA]</scope>
    <source>
        <strain evidence="4">cv. B73</strain>
    </source>
</reference>
<reference evidence="5" key="1">
    <citation type="submission" date="2015-12" db="EMBL/GenBank/DDBJ databases">
        <title>Update maize B73 reference genome by single molecule sequencing technologies.</title>
        <authorList>
            <consortium name="Maize Genome Sequencing Project"/>
            <person name="Ware D."/>
        </authorList>
    </citation>
    <scope>NUCLEOTIDE SEQUENCE [LARGE SCALE GENOMIC DNA]</scope>
    <source>
        <strain evidence="5">cv. B73</strain>
    </source>
</reference>
<dbReference type="FunCoup" id="A0A804NBH9">
    <property type="interactions" value="234"/>
</dbReference>
<dbReference type="Proteomes" id="UP000007305">
    <property type="component" value="Chromosome 3"/>
</dbReference>
<feature type="compositionally biased region" description="Low complexity" evidence="2">
    <location>
        <begin position="13"/>
        <end position="23"/>
    </location>
</feature>
<feature type="region of interest" description="Disordered" evidence="2">
    <location>
        <begin position="1"/>
        <end position="23"/>
    </location>
</feature>